<dbReference type="InterPro" id="IPR002164">
    <property type="entry name" value="NAP_family"/>
</dbReference>
<dbReference type="RefSeq" id="XP_008575353.1">
    <property type="nucleotide sequence ID" value="XM_008577131.1"/>
</dbReference>
<protein>
    <submittedName>
        <fullName evidence="5">Testis-specific Y-encoded-like protein 3</fullName>
    </submittedName>
</protein>
<accession>A0ABM0R412</accession>
<dbReference type="Gene3D" id="1.20.5.1500">
    <property type="match status" value="1"/>
</dbReference>
<evidence type="ECO:0000256" key="1">
    <source>
        <dbReference type="ARBA" id="ARBA00009947"/>
    </source>
</evidence>
<evidence type="ECO:0000256" key="3">
    <source>
        <dbReference type="SAM" id="MobiDB-lite"/>
    </source>
</evidence>
<dbReference type="PANTHER" id="PTHR11875">
    <property type="entry name" value="TESTIS-SPECIFIC Y-ENCODED PROTEIN"/>
    <property type="match status" value="1"/>
</dbReference>
<dbReference type="GeneID" id="103593974"/>
<evidence type="ECO:0000256" key="2">
    <source>
        <dbReference type="RuleBase" id="RU003876"/>
    </source>
</evidence>
<dbReference type="SUPFAM" id="SSF143113">
    <property type="entry name" value="NAP-like"/>
    <property type="match status" value="1"/>
</dbReference>
<dbReference type="Proteomes" id="UP000694923">
    <property type="component" value="Unplaced"/>
</dbReference>
<feature type="region of interest" description="Disordered" evidence="3">
    <location>
        <begin position="1"/>
        <end position="109"/>
    </location>
</feature>
<organism evidence="4 5">
    <name type="scientific">Galeopterus variegatus</name>
    <name type="common">Malayan flying lemur</name>
    <name type="synonym">Cynocephalus variegatus</name>
    <dbReference type="NCBI Taxonomy" id="482537"/>
    <lineage>
        <taxon>Eukaryota</taxon>
        <taxon>Metazoa</taxon>
        <taxon>Chordata</taxon>
        <taxon>Craniata</taxon>
        <taxon>Vertebrata</taxon>
        <taxon>Euteleostomi</taxon>
        <taxon>Mammalia</taxon>
        <taxon>Eutheria</taxon>
        <taxon>Euarchontoglires</taxon>
        <taxon>Dermoptera</taxon>
        <taxon>Cynocephalidae</taxon>
        <taxon>Galeopterus</taxon>
    </lineage>
</organism>
<comment type="similarity">
    <text evidence="1 2">Belongs to the nucleosome assembly protein (NAP) family.</text>
</comment>
<name>A0ABM0R412_GALVR</name>
<feature type="compositionally biased region" description="Basic and acidic residues" evidence="3">
    <location>
        <begin position="95"/>
        <end position="109"/>
    </location>
</feature>
<proteinExistence type="inferred from homology"/>
<dbReference type="InterPro" id="IPR037231">
    <property type="entry name" value="NAP-like_sf"/>
</dbReference>
<sequence length="342" mass="38043">MADEGAGALDTAARPSPGPAQEGDSRPDPAAGLGVAPPAPGRREAAFAATVPSLENKAPETCGAEALGARAGAGGRAEEVTTGEGAIFMEETTEEVEKQRVGEGKLEVGEEKLEVGAESRQGPGPLNLGGLVVDPLEAIQWELEAVSAQADRAYLRLERRFGRMRRLHLARRSFIIQNIPGFWVTAFLNHPQLSAMISPRDEDMLCYLINLEVRELRNTRTGCKFKFRFWSNPYFQNKVIVKEYECRSSGQVVSIATRIRWHRGQEPPALIHRNRDTVRSFFSWFSQHSLPEADRVAQIIKDDLWPNPLQYYLLGDRPCRARRGLARWPIEAPPRPYGFQSG</sequence>
<reference evidence="5" key="1">
    <citation type="submission" date="2025-08" db="UniProtKB">
        <authorList>
            <consortium name="RefSeq"/>
        </authorList>
    </citation>
    <scope>IDENTIFICATION</scope>
</reference>
<evidence type="ECO:0000313" key="4">
    <source>
        <dbReference type="Proteomes" id="UP000694923"/>
    </source>
</evidence>
<evidence type="ECO:0000313" key="5">
    <source>
        <dbReference type="RefSeq" id="XP_008575353.1"/>
    </source>
</evidence>
<dbReference type="Pfam" id="PF00956">
    <property type="entry name" value="NAP"/>
    <property type="match status" value="1"/>
</dbReference>
<dbReference type="Gene3D" id="3.30.1120.90">
    <property type="entry name" value="Nucleosome assembly protein"/>
    <property type="match status" value="1"/>
</dbReference>
<gene>
    <name evidence="5" type="primary">LOC103593974</name>
</gene>
<keyword evidence="4" id="KW-1185">Reference proteome</keyword>